<comment type="caution">
    <text evidence="1">The sequence shown here is derived from an EMBL/GenBank/DDBJ whole genome shotgun (WGS) entry which is preliminary data.</text>
</comment>
<keyword evidence="2" id="KW-1185">Reference proteome</keyword>
<reference evidence="1 2" key="2">
    <citation type="journal article" date="2022" name="Mol. Ecol. Resour.">
        <title>The genomes of chicory, endive, great burdock and yacon provide insights into Asteraceae paleo-polyploidization history and plant inulin production.</title>
        <authorList>
            <person name="Fan W."/>
            <person name="Wang S."/>
            <person name="Wang H."/>
            <person name="Wang A."/>
            <person name="Jiang F."/>
            <person name="Liu H."/>
            <person name="Zhao H."/>
            <person name="Xu D."/>
            <person name="Zhang Y."/>
        </authorList>
    </citation>
    <scope>NUCLEOTIDE SEQUENCE [LARGE SCALE GENOMIC DNA]</scope>
    <source>
        <strain evidence="2">cv. Punajuju</strain>
        <tissue evidence="1">Leaves</tissue>
    </source>
</reference>
<name>A0ACB9AKF9_CICIN</name>
<sequence>MEGPPNWLDMPYELMANILQRLGTVEILNSVWKVCTTWRKICKDPAMWKVIDVDAWDSCYSNYNLETLTKKAVDLSCGELIDISIDGFVTDDLIDYMLLRSNKLKSLCLMSCEDITGRRLGRAVKRVPHLEKLHLSYTYQSYLTIEDIKLIGQNCPQLKSFSMNQEFEGEYEYNDNDALAIAKNMPELRHLQVIGNNMTNIGLETILNGCPHLESLDVRRCFNLNLRGNLEKLCPEWIKDFKPPNDSMQNCGFYHLNDAFEHDMCSSGYSDVDESLECDFYEEDNFFWRHQHF</sequence>
<dbReference type="EMBL" id="CM042015">
    <property type="protein sequence ID" value="KAI3709976.1"/>
    <property type="molecule type" value="Genomic_DNA"/>
</dbReference>
<organism evidence="1 2">
    <name type="scientific">Cichorium intybus</name>
    <name type="common">Chicory</name>
    <dbReference type="NCBI Taxonomy" id="13427"/>
    <lineage>
        <taxon>Eukaryota</taxon>
        <taxon>Viridiplantae</taxon>
        <taxon>Streptophyta</taxon>
        <taxon>Embryophyta</taxon>
        <taxon>Tracheophyta</taxon>
        <taxon>Spermatophyta</taxon>
        <taxon>Magnoliopsida</taxon>
        <taxon>eudicotyledons</taxon>
        <taxon>Gunneridae</taxon>
        <taxon>Pentapetalae</taxon>
        <taxon>asterids</taxon>
        <taxon>campanulids</taxon>
        <taxon>Asterales</taxon>
        <taxon>Asteraceae</taxon>
        <taxon>Cichorioideae</taxon>
        <taxon>Cichorieae</taxon>
        <taxon>Cichoriinae</taxon>
        <taxon>Cichorium</taxon>
    </lineage>
</organism>
<reference evidence="2" key="1">
    <citation type="journal article" date="2022" name="Mol. Ecol. Resour.">
        <title>The genomes of chicory, endive, great burdock and yacon provide insights into Asteraceae palaeo-polyploidization history and plant inulin production.</title>
        <authorList>
            <person name="Fan W."/>
            <person name="Wang S."/>
            <person name="Wang H."/>
            <person name="Wang A."/>
            <person name="Jiang F."/>
            <person name="Liu H."/>
            <person name="Zhao H."/>
            <person name="Xu D."/>
            <person name="Zhang Y."/>
        </authorList>
    </citation>
    <scope>NUCLEOTIDE SEQUENCE [LARGE SCALE GENOMIC DNA]</scope>
    <source>
        <strain evidence="2">cv. Punajuju</strain>
    </source>
</reference>
<evidence type="ECO:0000313" key="1">
    <source>
        <dbReference type="EMBL" id="KAI3709976.1"/>
    </source>
</evidence>
<protein>
    <submittedName>
        <fullName evidence="1">Uncharacterized protein</fullName>
    </submittedName>
</protein>
<accession>A0ACB9AKF9</accession>
<dbReference type="Proteomes" id="UP001055811">
    <property type="component" value="Linkage Group LG07"/>
</dbReference>
<evidence type="ECO:0000313" key="2">
    <source>
        <dbReference type="Proteomes" id="UP001055811"/>
    </source>
</evidence>
<proteinExistence type="predicted"/>
<gene>
    <name evidence="1" type="ORF">L2E82_39747</name>
</gene>